<evidence type="ECO:0000256" key="1">
    <source>
        <dbReference type="SAM" id="SignalP"/>
    </source>
</evidence>
<evidence type="ECO:0000313" key="3">
    <source>
        <dbReference type="EMBL" id="OEU96432.1"/>
    </source>
</evidence>
<feature type="chain" id="PRO_5009196031" evidence="1">
    <location>
        <begin position="28"/>
        <end position="311"/>
    </location>
</feature>
<dbReference type="OrthoDB" id="7805658at2"/>
<dbReference type="SUPFAM" id="SSF53850">
    <property type="entry name" value="Periplasmic binding protein-like II"/>
    <property type="match status" value="1"/>
</dbReference>
<dbReference type="GO" id="GO:0022857">
    <property type="term" value="F:transmembrane transporter activity"/>
    <property type="evidence" value="ECO:0007669"/>
    <property type="project" value="InterPro"/>
</dbReference>
<dbReference type="STRING" id="1075402.AN216_20645"/>
<evidence type="ECO:0000259" key="2">
    <source>
        <dbReference type="Pfam" id="PF04069"/>
    </source>
</evidence>
<keyword evidence="1" id="KW-0732">Signal</keyword>
<protein>
    <submittedName>
        <fullName evidence="3">Glycine/betaine ABC transporter substrate-binding protein</fullName>
    </submittedName>
</protein>
<dbReference type="Pfam" id="PF04069">
    <property type="entry name" value="OpuAC"/>
    <property type="match status" value="1"/>
</dbReference>
<dbReference type="Gene3D" id="3.10.105.10">
    <property type="entry name" value="Dipeptide-binding Protein, Domain 3"/>
    <property type="match status" value="2"/>
</dbReference>
<accession>A0A1E7JXM8</accession>
<sequence>MPRTGRTRSLLAVLPLLALTACGEAQQQDDRSPITLVNPTWSNGQANVAVAAEILEKELDYDVKVVKLDSEDAWKALHKGKADAILEDWGHPDLEKKYVNEKKTVVSAGDMGFEGHIGWYVPEYLANKHPDIINWKNLNRYAHLFRTAETGKKGRLLEGSPKFVTRDDDIIRSLDLNYETVYAGSEKAQIEEMRKRAKKREPFLTYWWRPHWISTEIKLVQVNLPMYSSGCASNEHNASCGYPESELRKYFNADFAEEREKPAQLLKNMNWSEEDQNQVAGEIAGGTPPREAAREWVKDSEAVWRTWFMGV</sequence>
<dbReference type="Proteomes" id="UP000176101">
    <property type="component" value="Unassembled WGS sequence"/>
</dbReference>
<proteinExistence type="predicted"/>
<organism evidence="3 4">
    <name type="scientific">Streptomyces oceani</name>
    <dbReference type="NCBI Taxonomy" id="1075402"/>
    <lineage>
        <taxon>Bacteria</taxon>
        <taxon>Bacillati</taxon>
        <taxon>Actinomycetota</taxon>
        <taxon>Actinomycetes</taxon>
        <taxon>Kitasatosporales</taxon>
        <taxon>Streptomycetaceae</taxon>
        <taxon>Streptomyces</taxon>
    </lineage>
</organism>
<feature type="domain" description="ABC-type glycine betaine transport system substrate-binding" evidence="2">
    <location>
        <begin position="33"/>
        <end position="298"/>
    </location>
</feature>
<dbReference type="PROSITE" id="PS51257">
    <property type="entry name" value="PROKAR_LIPOPROTEIN"/>
    <property type="match status" value="1"/>
</dbReference>
<reference evidence="3 4" key="1">
    <citation type="journal article" date="2016" name="Front. Microbiol.">
        <title>Comparative Genomics Analysis of Streptomyces Species Reveals Their Adaptation to the Marine Environment and Their Diversity at the Genomic Level.</title>
        <authorList>
            <person name="Tian X."/>
            <person name="Zhang Z."/>
            <person name="Yang T."/>
            <person name="Chen M."/>
            <person name="Li J."/>
            <person name="Chen F."/>
            <person name="Yang J."/>
            <person name="Li W."/>
            <person name="Zhang B."/>
            <person name="Zhang Z."/>
            <person name="Wu J."/>
            <person name="Zhang C."/>
            <person name="Long L."/>
            <person name="Xiao J."/>
        </authorList>
    </citation>
    <scope>NUCLEOTIDE SEQUENCE [LARGE SCALE GENOMIC DNA]</scope>
    <source>
        <strain evidence="3 4">SCSIO 02100</strain>
    </source>
</reference>
<name>A0A1E7JXM8_9ACTN</name>
<keyword evidence="4" id="KW-1185">Reference proteome</keyword>
<feature type="signal peptide" evidence="1">
    <location>
        <begin position="1"/>
        <end position="27"/>
    </location>
</feature>
<evidence type="ECO:0000313" key="4">
    <source>
        <dbReference type="Proteomes" id="UP000176101"/>
    </source>
</evidence>
<dbReference type="Gene3D" id="3.40.190.100">
    <property type="entry name" value="Glycine betaine-binding periplasmic protein, domain 2"/>
    <property type="match status" value="1"/>
</dbReference>
<dbReference type="InterPro" id="IPR007210">
    <property type="entry name" value="ABC_Gly_betaine_transp_sub-bd"/>
</dbReference>
<dbReference type="RefSeq" id="WP_070198221.1">
    <property type="nucleotide sequence ID" value="NZ_LJGU01000141.1"/>
</dbReference>
<gene>
    <name evidence="3" type="ORF">AN216_20645</name>
</gene>
<comment type="caution">
    <text evidence="3">The sequence shown here is derived from an EMBL/GenBank/DDBJ whole genome shotgun (WGS) entry which is preliminary data.</text>
</comment>
<dbReference type="AlphaFoldDB" id="A0A1E7JXM8"/>
<dbReference type="EMBL" id="LJGU01000141">
    <property type="protein sequence ID" value="OEU96432.1"/>
    <property type="molecule type" value="Genomic_DNA"/>
</dbReference>
<dbReference type="GO" id="GO:0043190">
    <property type="term" value="C:ATP-binding cassette (ABC) transporter complex"/>
    <property type="evidence" value="ECO:0007669"/>
    <property type="project" value="InterPro"/>
</dbReference>